<comment type="similarity">
    <text evidence="7">Belongs to the Nibrin family.</text>
</comment>
<evidence type="ECO:0000256" key="8">
    <source>
        <dbReference type="ARBA" id="ARBA00064981"/>
    </source>
</evidence>
<dbReference type="IntAct" id="A0A1D6GP16">
    <property type="interactions" value="1"/>
</dbReference>
<feature type="domain" description="FHA" evidence="12">
    <location>
        <begin position="25"/>
        <end position="83"/>
    </location>
</feature>
<evidence type="ECO:0000259" key="12">
    <source>
        <dbReference type="PROSITE" id="PS50006"/>
    </source>
</evidence>
<dbReference type="InParanoid" id="A0A1D6GP16"/>
<comment type="subcellular location">
    <subcellularLocation>
        <location evidence="2">Chromosome</location>
    </subcellularLocation>
    <subcellularLocation>
        <location evidence="1">Nucleus</location>
    </subcellularLocation>
</comment>
<sequence>MVWVLDPVDTVRGIQKRYIFAAGTYKVGRKDCDVIVQTDTSISRVHAEIAIEKMVAWDPHSGAPASPSFVRVIDRSKYGTFVNKVHGTQGSRLHKDEDMMLTDGDAVTFGTGNATFRLSFVPIVVFFHGAKSTRIDPSLHAVMKSIGAYATRKWSNECTHVLVDGSCSLTPELLDAVMAKKQIMLGDWFEAMAEKNIHTEIPSCTQYIPNLTLDGMVIKMVDINLIQNFLEGYTFILGSSDKDSAAGDTDHQILVVPARYPLEFSKIRVLFTLSKISDIKLFAAILSGRLEATSIEPPAFIVTSSNSTDATIVADSDVEMETATSNPTGAANKSQHHTENISDDEKQTTNITNEVARKGNVIHPKHPESVEDLKPMEEDVKVIEKTATYRSTGRDEDARILSKAPKDEKLDTSRDGASDVIFSQNLVVRRSLPQSAPAAPAEIGGVNFKRFRKREMVSGNSFKDLIPFAREPYRQVLKRLPRVGPRTWQHDDRFHAGGEAAETNGGHCGGSLQQRKVQEKSSRWKFDSHPTHRPQMMRARQAAGDHLYMRSACSSVSHGVRSRISVGRLSDMDCT</sequence>
<dbReference type="PANTHER" id="PTHR12162:SF0">
    <property type="entry name" value="NIBRIN"/>
    <property type="match status" value="1"/>
</dbReference>
<dbReference type="CDD" id="cd22667">
    <property type="entry name" value="FHA_NBN"/>
    <property type="match status" value="1"/>
</dbReference>
<dbReference type="AlphaFoldDB" id="A0A1D6GP16"/>
<dbReference type="InterPro" id="IPR040227">
    <property type="entry name" value="Nibrin-rel"/>
</dbReference>
<evidence type="ECO:0000256" key="1">
    <source>
        <dbReference type="ARBA" id="ARBA00004123"/>
    </source>
</evidence>
<evidence type="ECO:0000313" key="13">
    <source>
        <dbReference type="EMBL" id="AQK64936.1"/>
    </source>
</evidence>
<reference evidence="13" key="1">
    <citation type="submission" date="2015-12" db="EMBL/GenBank/DDBJ databases">
        <title>Update maize B73 reference genome by single molecule sequencing technologies.</title>
        <authorList>
            <consortium name="Maize Genome Sequencing Project"/>
            <person name="Ware D."/>
        </authorList>
    </citation>
    <scope>NUCLEOTIDE SEQUENCE</scope>
    <source>
        <tissue evidence="13">Seedling</tissue>
    </source>
</reference>
<evidence type="ECO:0000256" key="5">
    <source>
        <dbReference type="ARBA" id="ARBA00023204"/>
    </source>
</evidence>
<dbReference type="GO" id="GO:0006302">
    <property type="term" value="P:double-strand break repair"/>
    <property type="evidence" value="ECO:0007669"/>
    <property type="project" value="InterPro"/>
</dbReference>
<evidence type="ECO:0000256" key="3">
    <source>
        <dbReference type="ARBA" id="ARBA00022454"/>
    </source>
</evidence>
<evidence type="ECO:0000256" key="6">
    <source>
        <dbReference type="ARBA" id="ARBA00023242"/>
    </source>
</evidence>
<feature type="region of interest" description="Disordered" evidence="11">
    <location>
        <begin position="498"/>
        <end position="531"/>
    </location>
</feature>
<proteinExistence type="inferred from homology"/>
<dbReference type="PANTHER" id="PTHR12162">
    <property type="entry name" value="NIBRIN-RELATED"/>
    <property type="match status" value="1"/>
</dbReference>
<evidence type="ECO:0000256" key="7">
    <source>
        <dbReference type="ARBA" id="ARBA00044757"/>
    </source>
</evidence>
<name>A0A1D6GP16_MAIZE</name>
<dbReference type="FunFam" id="2.60.200.20:FF:000051">
    <property type="entry name" value="Nijmegen breakage syndrome 1 protein"/>
    <property type="match status" value="1"/>
</dbReference>
<accession>A0A1D6GP16</accession>
<dbReference type="ExpressionAtlas" id="A0A1D6GP16">
    <property type="expression patterns" value="baseline and differential"/>
</dbReference>
<dbReference type="InterPro" id="IPR000253">
    <property type="entry name" value="FHA_dom"/>
</dbReference>
<keyword evidence="6" id="KW-0539">Nucleus</keyword>
<dbReference type="SMART" id="SM00240">
    <property type="entry name" value="FHA"/>
    <property type="match status" value="1"/>
</dbReference>
<organism evidence="13">
    <name type="scientific">Zea mays</name>
    <name type="common">Maize</name>
    <dbReference type="NCBI Taxonomy" id="4577"/>
    <lineage>
        <taxon>Eukaryota</taxon>
        <taxon>Viridiplantae</taxon>
        <taxon>Streptophyta</taxon>
        <taxon>Embryophyta</taxon>
        <taxon>Tracheophyta</taxon>
        <taxon>Spermatophyta</taxon>
        <taxon>Magnoliopsida</taxon>
        <taxon>Liliopsida</taxon>
        <taxon>Poales</taxon>
        <taxon>Poaceae</taxon>
        <taxon>PACMAD clade</taxon>
        <taxon>Panicoideae</taxon>
        <taxon>Andropogonodae</taxon>
        <taxon>Andropogoneae</taxon>
        <taxon>Tripsacinae</taxon>
        <taxon>Zea</taxon>
    </lineage>
</organism>
<dbReference type="Gene3D" id="2.60.200.20">
    <property type="match status" value="1"/>
</dbReference>
<evidence type="ECO:0000256" key="4">
    <source>
        <dbReference type="ARBA" id="ARBA00022763"/>
    </source>
</evidence>
<dbReference type="Pfam" id="PF00498">
    <property type="entry name" value="FHA"/>
    <property type="match status" value="1"/>
</dbReference>
<comment type="subunit">
    <text evidence="8">Component of the MRN complex composed of two heterodimers RAD50 and MRE11 associated with a single NBS1.</text>
</comment>
<dbReference type="Gene3D" id="3.40.50.10190">
    <property type="entry name" value="BRCT domain"/>
    <property type="match status" value="1"/>
</dbReference>
<gene>
    <name evidence="13" type="ORF">ZEAMMB73_Zm00001d013976</name>
</gene>
<dbReference type="STRING" id="4577.A0A1D6GP16"/>
<evidence type="ECO:0000256" key="2">
    <source>
        <dbReference type="ARBA" id="ARBA00004286"/>
    </source>
</evidence>
<evidence type="ECO:0000256" key="10">
    <source>
        <dbReference type="ARBA" id="ARBA00082716"/>
    </source>
</evidence>
<dbReference type="InterPro" id="IPR036420">
    <property type="entry name" value="BRCT_dom_sf"/>
</dbReference>
<dbReference type="EMBL" id="CM000781">
    <property type="protein sequence ID" value="AQK64936.1"/>
    <property type="molecule type" value="Genomic_DNA"/>
</dbReference>
<feature type="region of interest" description="Disordered" evidence="11">
    <location>
        <begin position="322"/>
        <end position="367"/>
    </location>
</feature>
<feature type="compositionally biased region" description="Polar residues" evidence="11">
    <location>
        <begin position="322"/>
        <end position="333"/>
    </location>
</feature>
<evidence type="ECO:0000256" key="9">
    <source>
        <dbReference type="ARBA" id="ARBA00074259"/>
    </source>
</evidence>
<feature type="compositionally biased region" description="Basic and acidic residues" evidence="11">
    <location>
        <begin position="516"/>
        <end position="530"/>
    </location>
</feature>
<keyword evidence="3" id="KW-0158">Chromosome</keyword>
<dbReference type="GO" id="GO:0005694">
    <property type="term" value="C:chromosome"/>
    <property type="evidence" value="ECO:0007669"/>
    <property type="project" value="UniProtKB-SubCell"/>
</dbReference>
<keyword evidence="5" id="KW-0234">DNA repair</keyword>
<dbReference type="GO" id="GO:0007095">
    <property type="term" value="P:mitotic G2 DNA damage checkpoint signaling"/>
    <property type="evidence" value="ECO:0007669"/>
    <property type="project" value="InterPro"/>
</dbReference>
<keyword evidence="4" id="KW-0227">DNA damage</keyword>
<evidence type="ECO:0000256" key="11">
    <source>
        <dbReference type="SAM" id="MobiDB-lite"/>
    </source>
</evidence>
<dbReference type="InterPro" id="IPR008984">
    <property type="entry name" value="SMAD_FHA_dom_sf"/>
</dbReference>
<dbReference type="SUPFAM" id="SSF52113">
    <property type="entry name" value="BRCT domain"/>
    <property type="match status" value="1"/>
</dbReference>
<dbReference type="SUPFAM" id="SSF49879">
    <property type="entry name" value="SMAD/FHA domain"/>
    <property type="match status" value="1"/>
</dbReference>
<protein>
    <recommendedName>
        <fullName evidence="9">Nibrin homolog</fullName>
    </recommendedName>
    <alternativeName>
        <fullName evidence="10">Nijmegen breakage syndrome 1 protein</fullName>
    </alternativeName>
</protein>
<feature type="compositionally biased region" description="Basic and acidic residues" evidence="11">
    <location>
        <begin position="336"/>
        <end position="347"/>
    </location>
</feature>
<dbReference type="GO" id="GO:0030870">
    <property type="term" value="C:Mre11 complex"/>
    <property type="evidence" value="ECO:0007669"/>
    <property type="project" value="InterPro"/>
</dbReference>
<dbReference type="FunFam" id="3.40.50.10190:FF:000075">
    <property type="entry name" value="Nijmegen breakage syndrome 1 protein"/>
    <property type="match status" value="1"/>
</dbReference>
<dbReference type="FunCoup" id="A0A1D6GP16">
    <property type="interactions" value="481"/>
</dbReference>
<dbReference type="PROSITE" id="PS50006">
    <property type="entry name" value="FHA_DOMAIN"/>
    <property type="match status" value="1"/>
</dbReference>